<dbReference type="Proteomes" id="UP001324270">
    <property type="component" value="Unassembled WGS sequence"/>
</dbReference>
<evidence type="ECO:0000256" key="2">
    <source>
        <dbReference type="ARBA" id="ARBA00006679"/>
    </source>
</evidence>
<dbReference type="OrthoDB" id="280866at2"/>
<dbReference type="InterPro" id="IPR032808">
    <property type="entry name" value="DoxX"/>
</dbReference>
<accession>A0A250FRA1</accession>
<feature type="transmembrane region" description="Helical" evidence="7">
    <location>
        <begin position="55"/>
        <end position="72"/>
    </location>
</feature>
<evidence type="ECO:0000256" key="3">
    <source>
        <dbReference type="ARBA" id="ARBA00022475"/>
    </source>
</evidence>
<keyword evidence="5 7" id="KW-1133">Transmembrane helix</keyword>
<reference evidence="8" key="1">
    <citation type="journal article" date="2017" name="Genome Announc.">
        <title>Twelve Complete Reference Genomes of Clinical Isolates in the Capnocytophaga Genus.</title>
        <authorList>
            <person name="Villarma A."/>
            <person name="Gulvik C.A."/>
            <person name="Rowe L.A."/>
            <person name="Sheth M."/>
            <person name="Juieng P."/>
            <person name="Nicholson A.C."/>
            <person name="Loparev V.N."/>
            <person name="McQuiston J.R."/>
        </authorList>
    </citation>
    <scope>NUCLEOTIDE SEQUENCE</scope>
    <source>
        <strain evidence="8">H1496</strain>
    </source>
</reference>
<evidence type="ECO:0000256" key="4">
    <source>
        <dbReference type="ARBA" id="ARBA00022692"/>
    </source>
</evidence>
<sequence length="142" mass="15660">MFYQNTNKEPKKNTDAGVLLLRIVIGGILLFHGFSKLHDISFVEIQLTNNGLPTIWAYGTYLGELLAPILVILGYRTRFFSMLIAINCLTAIFLVHRSEAFVIDPSTGAWAIENLALFIGGAITLCLTGGGKYALSYKSSWD</sequence>
<dbReference type="InterPro" id="IPR051907">
    <property type="entry name" value="DoxX-like_oxidoreductase"/>
</dbReference>
<dbReference type="OMA" id="FTGGGKY"/>
<organism evidence="8 10">
    <name type="scientific">Capnocytophaga gingivalis</name>
    <dbReference type="NCBI Taxonomy" id="1017"/>
    <lineage>
        <taxon>Bacteria</taxon>
        <taxon>Pseudomonadati</taxon>
        <taxon>Bacteroidota</taxon>
        <taxon>Flavobacteriia</taxon>
        <taxon>Flavobacteriales</taxon>
        <taxon>Flavobacteriaceae</taxon>
        <taxon>Capnocytophaga</taxon>
    </lineage>
</organism>
<gene>
    <name evidence="8" type="ORF">CGC50_10410</name>
    <name evidence="9" type="ORF">VJJ49_10335</name>
</gene>
<evidence type="ECO:0000313" key="11">
    <source>
        <dbReference type="Proteomes" id="UP001324270"/>
    </source>
</evidence>
<evidence type="ECO:0000256" key="1">
    <source>
        <dbReference type="ARBA" id="ARBA00004651"/>
    </source>
</evidence>
<evidence type="ECO:0000313" key="10">
    <source>
        <dbReference type="Proteomes" id="UP000217250"/>
    </source>
</evidence>
<evidence type="ECO:0000256" key="6">
    <source>
        <dbReference type="ARBA" id="ARBA00023136"/>
    </source>
</evidence>
<reference evidence="10" key="2">
    <citation type="submission" date="2017-06" db="EMBL/GenBank/DDBJ databases">
        <title>Capnocytophaga spp. assemblies.</title>
        <authorList>
            <person name="Gulvik C.A."/>
        </authorList>
    </citation>
    <scope>NUCLEOTIDE SEQUENCE [LARGE SCALE GENOMIC DNA]</scope>
    <source>
        <strain evidence="10">H1496</strain>
    </source>
</reference>
<comment type="similarity">
    <text evidence="2">Belongs to the DoxX family.</text>
</comment>
<dbReference type="AlphaFoldDB" id="A0A250FRA1"/>
<dbReference type="PANTHER" id="PTHR33452">
    <property type="entry name" value="OXIDOREDUCTASE CATD-RELATED"/>
    <property type="match status" value="1"/>
</dbReference>
<feature type="transmembrane region" description="Helical" evidence="7">
    <location>
        <begin position="115"/>
        <end position="135"/>
    </location>
</feature>
<keyword evidence="4 7" id="KW-0812">Transmembrane</keyword>
<evidence type="ECO:0000313" key="9">
    <source>
        <dbReference type="EMBL" id="MEB3041081.1"/>
    </source>
</evidence>
<evidence type="ECO:0000313" key="8">
    <source>
        <dbReference type="EMBL" id="ATA87521.1"/>
    </source>
</evidence>
<dbReference type="EMBL" id="JAYKBV010000014">
    <property type="protein sequence ID" value="MEB3041081.1"/>
    <property type="molecule type" value="Genomic_DNA"/>
</dbReference>
<comment type="subcellular location">
    <subcellularLocation>
        <location evidence="1">Cell membrane</location>
        <topology evidence="1">Multi-pass membrane protein</topology>
    </subcellularLocation>
</comment>
<dbReference type="KEGG" id="cgh:CGC50_10410"/>
<dbReference type="Pfam" id="PF07681">
    <property type="entry name" value="DoxX"/>
    <property type="match status" value="1"/>
</dbReference>
<evidence type="ECO:0000256" key="5">
    <source>
        <dbReference type="ARBA" id="ARBA00022989"/>
    </source>
</evidence>
<dbReference type="GeneID" id="84808965"/>
<dbReference type="PANTHER" id="PTHR33452:SF1">
    <property type="entry name" value="INNER MEMBRANE PROTEIN YPHA-RELATED"/>
    <property type="match status" value="1"/>
</dbReference>
<reference evidence="9 11" key="3">
    <citation type="submission" date="2023-12" db="EMBL/GenBank/DDBJ databases">
        <title>Genomic sequences of Capnocytophaga and Parvimonas strains.</title>
        <authorList>
            <person name="Watt R.M."/>
            <person name="Wang M."/>
            <person name="Yang T."/>
            <person name="Tong W.M."/>
        </authorList>
    </citation>
    <scope>NUCLEOTIDE SEQUENCE [LARGE SCALE GENOMIC DNA]</scope>
    <source>
        <strain evidence="9 11">CCUG 13156</strain>
    </source>
</reference>
<dbReference type="GO" id="GO:0005886">
    <property type="term" value="C:plasma membrane"/>
    <property type="evidence" value="ECO:0007669"/>
    <property type="project" value="UniProtKB-SubCell"/>
</dbReference>
<dbReference type="Proteomes" id="UP000217250">
    <property type="component" value="Chromosome"/>
</dbReference>
<keyword evidence="6 7" id="KW-0472">Membrane</keyword>
<keyword evidence="3" id="KW-1003">Cell membrane</keyword>
<name>A0A250FRA1_9FLAO</name>
<dbReference type="RefSeq" id="WP_002666183.1">
    <property type="nucleotide sequence ID" value="NZ_CAJPPZ010000006.1"/>
</dbReference>
<evidence type="ECO:0000256" key="7">
    <source>
        <dbReference type="SAM" id="Phobius"/>
    </source>
</evidence>
<proteinExistence type="inferred from homology"/>
<keyword evidence="11" id="KW-1185">Reference proteome</keyword>
<feature type="transmembrane region" description="Helical" evidence="7">
    <location>
        <begin position="79"/>
        <end position="95"/>
    </location>
</feature>
<feature type="transmembrane region" description="Helical" evidence="7">
    <location>
        <begin position="16"/>
        <end position="35"/>
    </location>
</feature>
<protein>
    <submittedName>
        <fullName evidence="8">DoxX family protein</fullName>
    </submittedName>
</protein>
<dbReference type="EMBL" id="CP022386">
    <property type="protein sequence ID" value="ATA87521.1"/>
    <property type="molecule type" value="Genomic_DNA"/>
</dbReference>